<keyword evidence="2" id="KW-0472">Membrane</keyword>
<dbReference type="SUPFAM" id="SSF53850">
    <property type="entry name" value="Periplasmic binding protein-like II"/>
    <property type="match status" value="1"/>
</dbReference>
<dbReference type="InterPro" id="IPR039424">
    <property type="entry name" value="SBP_5"/>
</dbReference>
<gene>
    <name evidence="4" type="ordered locus">Shell_0803</name>
</gene>
<dbReference type="PANTHER" id="PTHR30290">
    <property type="entry name" value="PERIPLASMIC BINDING COMPONENT OF ABC TRANSPORTER"/>
    <property type="match status" value="1"/>
</dbReference>
<dbReference type="Gene3D" id="3.10.105.10">
    <property type="entry name" value="Dipeptide-binding Protein, Domain 3"/>
    <property type="match status" value="1"/>
</dbReference>
<proteinExistence type="predicted"/>
<dbReference type="PANTHER" id="PTHR30290:SF82">
    <property type="entry name" value="ABC-TYPE DIPEPTIDE_OLIGOPEPTIDE TRANSPORT SYSTEM, PERIPLASMIC COMPONENT"/>
    <property type="match status" value="1"/>
</dbReference>
<dbReference type="Gene3D" id="3.40.190.10">
    <property type="entry name" value="Periplasmic binding protein-like II"/>
    <property type="match status" value="1"/>
</dbReference>
<dbReference type="Pfam" id="PF00496">
    <property type="entry name" value="SBP_bac_5"/>
    <property type="match status" value="1"/>
</dbReference>
<keyword evidence="2" id="KW-0812">Transmembrane</keyword>
<dbReference type="CDD" id="cd08509">
    <property type="entry name" value="PBP2_TmCBP_oligosaccharides_like"/>
    <property type="match status" value="1"/>
</dbReference>
<evidence type="ECO:0000313" key="5">
    <source>
        <dbReference type="Proteomes" id="UP000002573"/>
    </source>
</evidence>
<dbReference type="GO" id="GO:1904680">
    <property type="term" value="F:peptide transmembrane transporter activity"/>
    <property type="evidence" value="ECO:0007669"/>
    <property type="project" value="TreeGrafter"/>
</dbReference>
<reference evidence="4 5" key="2">
    <citation type="journal article" date="2011" name="Stand. Genomic Sci.">
        <title>Complete genome sequence of Staphylothermus hellenicus P8.</title>
        <authorList>
            <person name="Anderson I."/>
            <person name="Wirth R."/>
            <person name="Lucas S."/>
            <person name="Copeland A."/>
            <person name="Lapidus A."/>
            <person name="Cheng J.F."/>
            <person name="Goodwin L."/>
            <person name="Pitluck S."/>
            <person name="Davenport K."/>
            <person name="Detter J.C."/>
            <person name="Han C."/>
            <person name="Tapia R."/>
            <person name="Land M."/>
            <person name="Hauser L."/>
            <person name="Pati A."/>
            <person name="Mikhailova N."/>
            <person name="Woyke T."/>
            <person name="Klenk H.P."/>
            <person name="Kyrpides N."/>
            <person name="Ivanova N."/>
        </authorList>
    </citation>
    <scope>NUCLEOTIDE SEQUENCE [LARGE SCALE GENOMIC DNA]</scope>
    <source>
        <strain evidence="5">DSM 12710 / JCM 10830 / BK20S6-10-b1 / P8</strain>
    </source>
</reference>
<organism evidence="4 5">
    <name type="scientific">Staphylothermus hellenicus (strain DSM 12710 / JCM 10830 / BK20S6-10-b1 / P8)</name>
    <dbReference type="NCBI Taxonomy" id="591019"/>
    <lineage>
        <taxon>Archaea</taxon>
        <taxon>Thermoproteota</taxon>
        <taxon>Thermoprotei</taxon>
        <taxon>Desulfurococcales</taxon>
        <taxon>Desulfurococcaceae</taxon>
        <taxon>Staphylothermus</taxon>
    </lineage>
</organism>
<dbReference type="Proteomes" id="UP000002573">
    <property type="component" value="Chromosome"/>
</dbReference>
<evidence type="ECO:0000259" key="3">
    <source>
        <dbReference type="Pfam" id="PF00496"/>
    </source>
</evidence>
<evidence type="ECO:0000313" key="4">
    <source>
        <dbReference type="EMBL" id="ADI31916.1"/>
    </source>
</evidence>
<evidence type="ECO:0000256" key="1">
    <source>
        <dbReference type="SAM" id="MobiDB-lite"/>
    </source>
</evidence>
<reference evidence="5" key="1">
    <citation type="submission" date="2010-05" db="EMBL/GenBank/DDBJ databases">
        <title>Complete sequence of Staphylothermus hellenicus DSM 12710.</title>
        <authorList>
            <consortium name="US DOE Joint Genome Institute"/>
            <person name="Lucas S."/>
            <person name="Copeland A."/>
            <person name="Lapidus A."/>
            <person name="Cheng J.-F."/>
            <person name="Bruce D."/>
            <person name="Goodwin L."/>
            <person name="Pitluck S."/>
            <person name="Davenport K."/>
            <person name="Detter J.C."/>
            <person name="Han C."/>
            <person name="Tapia R."/>
            <person name="Larimer F."/>
            <person name="Land M."/>
            <person name="Hauser L."/>
            <person name="Kyrpides N."/>
            <person name="Mikhailova N."/>
            <person name="Anderson I.J."/>
            <person name="Woyke T."/>
        </authorList>
    </citation>
    <scope>NUCLEOTIDE SEQUENCE [LARGE SCALE GENOMIC DNA]</scope>
    <source>
        <strain evidence="5">DSM 12710 / JCM 10830 / BK20S6-10-b1 / P8</strain>
    </source>
</reference>
<keyword evidence="2" id="KW-1133">Transmembrane helix</keyword>
<feature type="compositionally biased region" description="Low complexity" evidence="1">
    <location>
        <begin position="601"/>
        <end position="630"/>
    </location>
</feature>
<name>D7D820_STAHD</name>
<dbReference type="Gene3D" id="3.90.76.10">
    <property type="entry name" value="Dipeptide-binding Protein, Domain 1"/>
    <property type="match status" value="1"/>
</dbReference>
<evidence type="ECO:0000256" key="2">
    <source>
        <dbReference type="SAM" id="Phobius"/>
    </source>
</evidence>
<dbReference type="STRING" id="591019.Shell_0803"/>
<protein>
    <submittedName>
        <fullName evidence="4">Extracellular solute-binding protein family 5</fullName>
    </submittedName>
</protein>
<accession>D7D820</accession>
<feature type="domain" description="Solute-binding protein family 5" evidence="3">
    <location>
        <begin position="94"/>
        <end position="482"/>
    </location>
</feature>
<keyword evidence="5" id="KW-1185">Reference proteome</keyword>
<sequence length="679" mass="77122">MYMAGSFLKRSFIILVAVFTVLIVVSTMTPLASATHIVSAEKAEPPREETLIIGGGLWNPPTNWNPLLPWVATTGTIGLIYETLYLYEPLNDTLIPWLAAEEPKWLDNQTLQIKLRDAKWSDGTPVTSADVKFTFYELPQMLPSLYYSSMANYTIDVETPDDFTVIFKFNTTAISYPDFYSALYTIPILPRHIFKPIVEEKGAEVLQMEVVGADKPEDIVGSGMYKVYMTTQDAAYLVRNDDWWGKKYFGLPGPKYIKYIMVFSNQVALGLLLRGDLDWSNFFIPGIPDLVKRYNFLVTFYKHPPYYLSATVAYIFVNHNNTIMTPEFRKAMYYAIDIDRIINEVYEGAVVKANPVGLLEIPGWKKFIATDLINSYNYTYDPDKAKKILDEAGYVDIDGDGWREAPDGSKIDLEIIVPYGWTDWMQAAIIIADCLKAVGIKVTPSFPAYGLYSDKMYRGDFDLLINNFGSYGSISPYLVYNWLLWPDAPDIGEYSWSGNFGRYRNENVTELLENISYTPLTDEERLKKLYYELEKIFLDEMPYIPLWCNGYWFQATTFYWTGWPTEENPYTIPVSWSGRWTADAGLLVLLHLKPTHPTITTTTTTTTTTTVPPTTTIPPTITATTTATTTTPPPAPTTTTTTTPPAATGVSATTWAIIITIIIIIIAIILWLYYRRRLR</sequence>
<dbReference type="HOGENOM" id="CLU_017028_8_3_2"/>
<dbReference type="EMBL" id="CP002051">
    <property type="protein sequence ID" value="ADI31916.1"/>
    <property type="molecule type" value="Genomic_DNA"/>
</dbReference>
<dbReference type="InterPro" id="IPR000914">
    <property type="entry name" value="SBP_5_dom"/>
</dbReference>
<dbReference type="GO" id="GO:0015833">
    <property type="term" value="P:peptide transport"/>
    <property type="evidence" value="ECO:0007669"/>
    <property type="project" value="TreeGrafter"/>
</dbReference>
<dbReference type="AlphaFoldDB" id="D7D820"/>
<feature type="transmembrane region" description="Helical" evidence="2">
    <location>
        <begin position="655"/>
        <end position="674"/>
    </location>
</feature>
<feature type="region of interest" description="Disordered" evidence="1">
    <location>
        <begin position="601"/>
        <end position="645"/>
    </location>
</feature>
<dbReference type="KEGG" id="shc:Shell_0803"/>
<dbReference type="eggNOG" id="arCOG01534">
    <property type="taxonomic scope" value="Archaea"/>
</dbReference>